<sequence>MMEEKEEAEENEEEKEEEKEKKKKRRKEEGGGGEPLQGLKDSEDHTLAALAEVAWHDPVSLPSPKDLGHGANPSTTPEVQVLCCGSSSCVKPVLIVGNKKIIEELN</sequence>
<protein>
    <submittedName>
        <fullName evidence="2">Uncharacterized protein</fullName>
    </submittedName>
</protein>
<keyword evidence="3" id="KW-1185">Reference proteome</keyword>
<proteinExistence type="predicted"/>
<dbReference type="EMBL" id="KB320455">
    <property type="protein sequence ID" value="ELW71679.1"/>
    <property type="molecule type" value="Genomic_DNA"/>
</dbReference>
<dbReference type="InParanoid" id="L9LAI6"/>
<organism evidence="2 3">
    <name type="scientific">Tupaia chinensis</name>
    <name type="common">Chinese tree shrew</name>
    <name type="synonym">Tupaia belangeri chinensis</name>
    <dbReference type="NCBI Taxonomy" id="246437"/>
    <lineage>
        <taxon>Eukaryota</taxon>
        <taxon>Metazoa</taxon>
        <taxon>Chordata</taxon>
        <taxon>Craniata</taxon>
        <taxon>Vertebrata</taxon>
        <taxon>Euteleostomi</taxon>
        <taxon>Mammalia</taxon>
        <taxon>Eutheria</taxon>
        <taxon>Euarchontoglires</taxon>
        <taxon>Scandentia</taxon>
        <taxon>Tupaiidae</taxon>
        <taxon>Tupaia</taxon>
    </lineage>
</organism>
<feature type="region of interest" description="Disordered" evidence="1">
    <location>
        <begin position="1"/>
        <end position="51"/>
    </location>
</feature>
<reference evidence="3" key="2">
    <citation type="journal article" date="2013" name="Nat. Commun.">
        <title>Genome of the Chinese tree shrew.</title>
        <authorList>
            <person name="Fan Y."/>
            <person name="Huang Z.Y."/>
            <person name="Cao C.C."/>
            <person name="Chen C.S."/>
            <person name="Chen Y.X."/>
            <person name="Fan D.D."/>
            <person name="He J."/>
            <person name="Hou H.L."/>
            <person name="Hu L."/>
            <person name="Hu X.T."/>
            <person name="Jiang X.T."/>
            <person name="Lai R."/>
            <person name="Lang Y.S."/>
            <person name="Liang B."/>
            <person name="Liao S.G."/>
            <person name="Mu D."/>
            <person name="Ma Y.Y."/>
            <person name="Niu Y.Y."/>
            <person name="Sun X.Q."/>
            <person name="Xia J.Q."/>
            <person name="Xiao J."/>
            <person name="Xiong Z.Q."/>
            <person name="Xu L."/>
            <person name="Yang L."/>
            <person name="Zhang Y."/>
            <person name="Zhao W."/>
            <person name="Zhao X.D."/>
            <person name="Zheng Y.T."/>
            <person name="Zhou J.M."/>
            <person name="Zhu Y.B."/>
            <person name="Zhang G.J."/>
            <person name="Wang J."/>
            <person name="Yao Y.G."/>
        </authorList>
    </citation>
    <scope>NUCLEOTIDE SEQUENCE [LARGE SCALE GENOMIC DNA]</scope>
</reference>
<accession>L9LAI6</accession>
<dbReference type="Proteomes" id="UP000011518">
    <property type="component" value="Unassembled WGS sequence"/>
</dbReference>
<evidence type="ECO:0000313" key="2">
    <source>
        <dbReference type="EMBL" id="ELW71679.1"/>
    </source>
</evidence>
<feature type="compositionally biased region" description="Acidic residues" evidence="1">
    <location>
        <begin position="1"/>
        <end position="17"/>
    </location>
</feature>
<gene>
    <name evidence="2" type="ORF">TREES_T100007084</name>
</gene>
<name>L9LAI6_TUPCH</name>
<evidence type="ECO:0000313" key="3">
    <source>
        <dbReference type="Proteomes" id="UP000011518"/>
    </source>
</evidence>
<dbReference type="AlphaFoldDB" id="L9LAI6"/>
<reference evidence="3" key="1">
    <citation type="submission" date="2012-07" db="EMBL/GenBank/DDBJ databases">
        <title>Genome of the Chinese tree shrew, a rising model animal genetically related to primates.</title>
        <authorList>
            <person name="Zhang G."/>
            <person name="Fan Y."/>
            <person name="Yao Y."/>
            <person name="Huang Z."/>
        </authorList>
    </citation>
    <scope>NUCLEOTIDE SEQUENCE [LARGE SCALE GENOMIC DNA]</scope>
</reference>
<evidence type="ECO:0000256" key="1">
    <source>
        <dbReference type="SAM" id="MobiDB-lite"/>
    </source>
</evidence>